<proteinExistence type="predicted"/>
<name>A0ABU3BBQ6_9GAMM</name>
<dbReference type="EMBL" id="JAVRHY010000025">
    <property type="protein sequence ID" value="MDT0619911.1"/>
    <property type="molecule type" value="Genomic_DNA"/>
</dbReference>
<evidence type="ECO:0000259" key="2">
    <source>
        <dbReference type="Pfam" id="PF26343"/>
    </source>
</evidence>
<evidence type="ECO:0000313" key="4">
    <source>
        <dbReference type="Proteomes" id="UP001259982"/>
    </source>
</evidence>
<gene>
    <name evidence="3" type="ORF">RM531_15695</name>
</gene>
<dbReference type="Proteomes" id="UP001259982">
    <property type="component" value="Unassembled WGS sequence"/>
</dbReference>
<protein>
    <submittedName>
        <fullName evidence="3">PIN domain-containing protein</fullName>
    </submittedName>
</protein>
<reference evidence="3 4" key="1">
    <citation type="submission" date="2023-09" db="EMBL/GenBank/DDBJ databases">
        <authorList>
            <person name="Rey-Velasco X."/>
        </authorList>
    </citation>
    <scope>NUCLEOTIDE SEQUENCE [LARGE SCALE GENOMIC DNA]</scope>
    <source>
        <strain evidence="3 4">P385</strain>
    </source>
</reference>
<dbReference type="InterPro" id="IPR058652">
    <property type="entry name" value="VapC50_C"/>
</dbReference>
<feature type="domain" description="VapC50 C-terminal" evidence="2">
    <location>
        <begin position="123"/>
        <end position="175"/>
    </location>
</feature>
<accession>A0ABU3BBQ6</accession>
<sequence>MDASVLYSAPLTDLFVRLCIAGLYRASWSDSIHEEWMRALLADRPDLTREDLVRRRDAMDEALPDAAIDGYEGLIPGLDLPDPGDRHVLAAAVRARTALIVTHNLKDFPAERLEPYALEGVHPDTFACDLYYLNPKRVAAIVEAQRSDLRKPPMARADFLSRLEACGLVEFVRLIEAD</sequence>
<dbReference type="Pfam" id="PF13470">
    <property type="entry name" value="PIN_3"/>
    <property type="match status" value="1"/>
</dbReference>
<comment type="caution">
    <text evidence="3">The sequence shown here is derived from an EMBL/GenBank/DDBJ whole genome shotgun (WGS) entry which is preliminary data.</text>
</comment>
<dbReference type="Pfam" id="PF26343">
    <property type="entry name" value="VapC50_C"/>
    <property type="match status" value="1"/>
</dbReference>
<evidence type="ECO:0000313" key="3">
    <source>
        <dbReference type="EMBL" id="MDT0619911.1"/>
    </source>
</evidence>
<dbReference type="InterPro" id="IPR002716">
    <property type="entry name" value="PIN_dom"/>
</dbReference>
<organism evidence="3 4">
    <name type="scientific">Spectribacter acetivorans</name>
    <dbReference type="NCBI Taxonomy" id="3075603"/>
    <lineage>
        <taxon>Bacteria</taxon>
        <taxon>Pseudomonadati</taxon>
        <taxon>Pseudomonadota</taxon>
        <taxon>Gammaproteobacteria</taxon>
        <taxon>Salinisphaerales</taxon>
        <taxon>Salinisphaeraceae</taxon>
        <taxon>Spectribacter</taxon>
    </lineage>
</organism>
<feature type="domain" description="PIN" evidence="1">
    <location>
        <begin position="2"/>
        <end position="105"/>
    </location>
</feature>
<evidence type="ECO:0000259" key="1">
    <source>
        <dbReference type="Pfam" id="PF13470"/>
    </source>
</evidence>
<keyword evidence="4" id="KW-1185">Reference proteome</keyword>